<evidence type="ECO:0000256" key="6">
    <source>
        <dbReference type="ARBA" id="ARBA00022827"/>
    </source>
</evidence>
<dbReference type="Pfam" id="PF00743">
    <property type="entry name" value="FMO-like"/>
    <property type="match status" value="2"/>
</dbReference>
<keyword evidence="3" id="KW-0349">Heme</keyword>
<dbReference type="PANTHER" id="PTHR24305:SF230">
    <property type="entry name" value="P450, PUTATIVE (EUROFUNG)-RELATED"/>
    <property type="match status" value="1"/>
</dbReference>
<evidence type="ECO:0000256" key="4">
    <source>
        <dbReference type="ARBA" id="ARBA00022630"/>
    </source>
</evidence>
<evidence type="ECO:0000256" key="8">
    <source>
        <dbReference type="ARBA" id="ARBA00023004"/>
    </source>
</evidence>
<keyword evidence="4" id="KW-0285">Flavoprotein</keyword>
<dbReference type="PRINTS" id="PR00385">
    <property type="entry name" value="P450"/>
</dbReference>
<evidence type="ECO:0000313" key="10">
    <source>
        <dbReference type="EMBL" id="KAK7725228.1"/>
    </source>
</evidence>
<dbReference type="Gene3D" id="1.10.630.10">
    <property type="entry name" value="Cytochrome P450"/>
    <property type="match status" value="1"/>
</dbReference>
<keyword evidence="5" id="KW-0479">Metal-binding</keyword>
<evidence type="ECO:0000256" key="1">
    <source>
        <dbReference type="ARBA" id="ARBA00001971"/>
    </source>
</evidence>
<dbReference type="SUPFAM" id="SSF48264">
    <property type="entry name" value="Cytochrome P450"/>
    <property type="match status" value="1"/>
</dbReference>
<dbReference type="InterPro" id="IPR017972">
    <property type="entry name" value="Cyt_P450_CS"/>
</dbReference>
<accession>A0ABR1P315</accession>
<dbReference type="PROSITE" id="PS00086">
    <property type="entry name" value="CYTOCHROME_P450"/>
    <property type="match status" value="1"/>
</dbReference>
<dbReference type="EMBL" id="JAKNSF020000051">
    <property type="protein sequence ID" value="KAK7725228.1"/>
    <property type="molecule type" value="Genomic_DNA"/>
</dbReference>
<comment type="similarity">
    <text evidence="2">Belongs to the cytochrome P450 family.</text>
</comment>
<evidence type="ECO:0008006" key="12">
    <source>
        <dbReference type="Google" id="ProtNLM"/>
    </source>
</evidence>
<name>A0ABR1P315_DIAER</name>
<evidence type="ECO:0000256" key="9">
    <source>
        <dbReference type="ARBA" id="ARBA00023033"/>
    </source>
</evidence>
<gene>
    <name evidence="10" type="ORF">SLS63_008225</name>
</gene>
<dbReference type="InterPro" id="IPR008257">
    <property type="entry name" value="Pept_M19"/>
</dbReference>
<keyword evidence="9" id="KW-0503">Monooxygenase</keyword>
<comment type="caution">
    <text evidence="10">The sequence shown here is derived from an EMBL/GenBank/DDBJ whole genome shotgun (WGS) entry which is preliminary data.</text>
</comment>
<protein>
    <recommendedName>
        <fullName evidence="12">Membrane dipeptidase</fullName>
    </recommendedName>
</protein>
<comment type="cofactor">
    <cofactor evidence="1">
        <name>heme</name>
        <dbReference type="ChEBI" id="CHEBI:30413"/>
    </cofactor>
</comment>
<organism evidence="10 11">
    <name type="scientific">Diaporthe eres</name>
    <name type="common">Phomopsis oblonga</name>
    <dbReference type="NCBI Taxonomy" id="83184"/>
    <lineage>
        <taxon>Eukaryota</taxon>
        <taxon>Fungi</taxon>
        <taxon>Dikarya</taxon>
        <taxon>Ascomycota</taxon>
        <taxon>Pezizomycotina</taxon>
        <taxon>Sordariomycetes</taxon>
        <taxon>Sordariomycetidae</taxon>
        <taxon>Diaporthales</taxon>
        <taxon>Diaporthaceae</taxon>
        <taxon>Diaporthe</taxon>
        <taxon>Diaporthe eres species complex</taxon>
    </lineage>
</organism>
<dbReference type="PROSITE" id="PS51365">
    <property type="entry name" value="RENAL_DIPEPTIDASE_2"/>
    <property type="match status" value="1"/>
</dbReference>
<dbReference type="PANTHER" id="PTHR24305">
    <property type="entry name" value="CYTOCHROME P450"/>
    <property type="match status" value="1"/>
</dbReference>
<reference evidence="10 11" key="1">
    <citation type="submission" date="2024-02" db="EMBL/GenBank/DDBJ databases">
        <title>De novo assembly and annotation of 12 fungi associated with fruit tree decline syndrome in Ontario, Canada.</title>
        <authorList>
            <person name="Sulman M."/>
            <person name="Ellouze W."/>
            <person name="Ilyukhin E."/>
        </authorList>
    </citation>
    <scope>NUCLEOTIDE SEQUENCE [LARGE SCALE GENOMIC DNA]</scope>
    <source>
        <strain evidence="10 11">M169</strain>
    </source>
</reference>
<evidence type="ECO:0000256" key="2">
    <source>
        <dbReference type="ARBA" id="ARBA00010617"/>
    </source>
</evidence>
<dbReference type="Proteomes" id="UP001430848">
    <property type="component" value="Unassembled WGS sequence"/>
</dbReference>
<dbReference type="InterPro" id="IPR036396">
    <property type="entry name" value="Cyt_P450_sf"/>
</dbReference>
<keyword evidence="8" id="KW-0408">Iron</keyword>
<dbReference type="CDD" id="cd11058">
    <property type="entry name" value="CYP60B-like"/>
    <property type="match status" value="1"/>
</dbReference>
<dbReference type="InterPro" id="IPR001128">
    <property type="entry name" value="Cyt_P450"/>
</dbReference>
<evidence type="ECO:0000256" key="5">
    <source>
        <dbReference type="ARBA" id="ARBA00022723"/>
    </source>
</evidence>
<keyword evidence="6" id="KW-0274">FAD</keyword>
<dbReference type="InterPro" id="IPR020946">
    <property type="entry name" value="Flavin_mOase-like"/>
</dbReference>
<keyword evidence="11" id="KW-1185">Reference proteome</keyword>
<evidence type="ECO:0000256" key="3">
    <source>
        <dbReference type="ARBA" id="ARBA00022617"/>
    </source>
</evidence>
<dbReference type="Pfam" id="PF00067">
    <property type="entry name" value="p450"/>
    <property type="match status" value="1"/>
</dbReference>
<evidence type="ECO:0000313" key="11">
    <source>
        <dbReference type="Proteomes" id="UP001430848"/>
    </source>
</evidence>
<dbReference type="InterPro" id="IPR036188">
    <property type="entry name" value="FAD/NAD-bd_sf"/>
</dbReference>
<keyword evidence="7" id="KW-0560">Oxidoreductase</keyword>
<evidence type="ECO:0000256" key="7">
    <source>
        <dbReference type="ARBA" id="ARBA00023002"/>
    </source>
</evidence>
<dbReference type="Gene3D" id="3.50.50.60">
    <property type="entry name" value="FAD/NAD(P)-binding domain"/>
    <property type="match status" value="1"/>
</dbReference>
<dbReference type="SUPFAM" id="SSF51905">
    <property type="entry name" value="FAD/NAD(P)-binding domain"/>
    <property type="match status" value="1"/>
</dbReference>
<dbReference type="InterPro" id="IPR050121">
    <property type="entry name" value="Cytochrome_P450_monoxygenase"/>
</dbReference>
<sequence>MVLNVSVIGGGPSGLVTLKYLLEAHKFFPGVEIEAELFEKEGDIGGVFSYGVYEDAELVSSKYLTAFSDFRVPKGEKDFLTPKRYVEYLKDYATRFNLWDRIHLSTEVKSITPDPAHPSHHILAIRDTQGQVLERRYHAIAICSGLNQDPFRPAIPGLNSPLSTVDKGDHSSDQKSGVSIHPGIDLLHAADFKSRSQFGTDKTVLILGVGETAMDIAHLAITSQTKHVILCHRDGFISSPKIVPEPIRAGGRSGGPDPNNPNKPLDCATASLFDTAYVPGVIQRGPWLWAVYDAFVTNMAWAISGTTAGFDQWAGGVSPKRLHTDSLLICKSDRALPYISEQYRSQSRLNRWRTWLINVELRPTGGRKIDLAPWPTHVDEEGVVHFEENDRPESRVMRKEKGIRPDVVIFATGYKQSFPFVPKGDVYPSLNASVTRGIFRNIEDGVAYIGFIRPAFGAIPPVAELQAQHWVYHLISSPKFRPHFSPSFKPPRRSHNAVEGYEMDYKLKSRDKDHDFAATKRGVDQESYVYQLALDMGSAPTWTHVLRDLGKEVFFTWAMGPNFPSKFRLVGPWATEETAREAAGLMREDGELGRLLLIFNLLRCFYNVFLHPLRDFPGPLANRASGLPNVMSMLRGKWTRELLPVVEKYGPVVRIRPGELLFTTPDAWKDIYSHHNGALVKGEELGKFEIFYQTPGITPSLLGESRDNHTLIRRQLNHGFSDKILRDQEPIVKGYVDLLIQRLRERCIPAPETSNEKDELTRSKTAFDLRKWYNYTTFDVIGDMAFGEPFGSLENGKESEMVRLMERGLARQAMGTAFKLLGLGSVLSYFVGRNSSFRRAHQRTTAEALKRRMGLNVERPDLIGSLLRKQEDWNMPFDRLRANAGLLVVAGSETTATLLSGVTYLLLRNPRCLRRVTEEIRSSFQSEHDITFSSVQNLPYMLACLREALRYYPPVAGPMPRVVPKGGANIAGHLVPEGTVVGVAQWLMNHTERNFSDPFGFKPERFLAPEEFPGDKLDAVQPFSVGPRDCVGKNLAYAEMRTILARLLFNFDIELVDPEIDWFNQKVFFLWTKLPLNVYLTPSLMMGDTSIKQKTPTKPRSWAVPSLVGLAAAGLAALYAYSQNATAQISQDDYAARTEMVLRTTPLIDGHNDLPFLLRLELHNQIYDNKSFPFRASE</sequence>
<dbReference type="InterPro" id="IPR002401">
    <property type="entry name" value="Cyt_P450_E_grp-I"/>
</dbReference>
<dbReference type="PRINTS" id="PR00463">
    <property type="entry name" value="EP450I"/>
</dbReference>
<proteinExistence type="inferred from homology"/>